<dbReference type="EMBL" id="WUMV01000009">
    <property type="protein sequence ID" value="MXN67090.1"/>
    <property type="molecule type" value="Genomic_DNA"/>
</dbReference>
<evidence type="ECO:0000313" key="2">
    <source>
        <dbReference type="Proteomes" id="UP000433101"/>
    </source>
</evidence>
<comment type="caution">
    <text evidence="1">The sequence shown here is derived from an EMBL/GenBank/DDBJ whole genome shotgun (WGS) entry which is preliminary data.</text>
</comment>
<gene>
    <name evidence="1" type="ORF">GR183_19445</name>
</gene>
<proteinExistence type="predicted"/>
<name>A0A7X3LXX6_9HYPH</name>
<dbReference type="Proteomes" id="UP000433101">
    <property type="component" value="Unassembled WGS sequence"/>
</dbReference>
<accession>A0A7X3LXX6</accession>
<evidence type="ECO:0000313" key="1">
    <source>
        <dbReference type="EMBL" id="MXN67090.1"/>
    </source>
</evidence>
<protein>
    <submittedName>
        <fullName evidence="1">Uncharacterized protein</fullName>
    </submittedName>
</protein>
<keyword evidence="2" id="KW-1185">Reference proteome</keyword>
<sequence>MTSRRARSPLDFDSKALLACLGNARGELIAARSAMRPRSGLARCVDALIDDIDELALVMTGRREYFHSGGHARLSGKAAEG</sequence>
<reference evidence="1 2" key="1">
    <citation type="submission" date="2019-12" db="EMBL/GenBank/DDBJ databases">
        <authorList>
            <person name="Li M."/>
        </authorList>
    </citation>
    <scope>NUCLEOTIDE SEQUENCE [LARGE SCALE GENOMIC DNA]</scope>
    <source>
        <strain evidence="1 2">GBMRC 2046</strain>
    </source>
</reference>
<dbReference type="AlphaFoldDB" id="A0A7X3LXX6"/>
<organism evidence="1 2">
    <name type="scientific">Stappia sediminis</name>
    <dbReference type="NCBI Taxonomy" id="2692190"/>
    <lineage>
        <taxon>Bacteria</taxon>
        <taxon>Pseudomonadati</taxon>
        <taxon>Pseudomonadota</taxon>
        <taxon>Alphaproteobacteria</taxon>
        <taxon>Hyphomicrobiales</taxon>
        <taxon>Stappiaceae</taxon>
        <taxon>Stappia</taxon>
    </lineage>
</organism>